<name>A0A1M5IDY9_9BACI</name>
<keyword evidence="2" id="KW-1185">Reference proteome</keyword>
<sequence>MGLFDGMMGNASEMIRKAQSARFATYGLD</sequence>
<dbReference type="AlphaFoldDB" id="A0A1M5IDY9"/>
<gene>
    <name evidence="1" type="ORF">SAMN05216225_102335</name>
</gene>
<evidence type="ECO:0000313" key="2">
    <source>
        <dbReference type="Proteomes" id="UP000183988"/>
    </source>
</evidence>
<protein>
    <submittedName>
        <fullName evidence="1">Uncharacterized protein</fullName>
    </submittedName>
</protein>
<reference evidence="1 2" key="1">
    <citation type="submission" date="2016-11" db="EMBL/GenBank/DDBJ databases">
        <authorList>
            <person name="Jaros S."/>
            <person name="Januszkiewicz K."/>
            <person name="Wedrychowicz H."/>
        </authorList>
    </citation>
    <scope>NUCLEOTIDE SEQUENCE [LARGE SCALE GENOMIC DNA]</scope>
    <source>
        <strain evidence="1 2">IBRC-M 10683</strain>
    </source>
</reference>
<proteinExistence type="predicted"/>
<dbReference type="Proteomes" id="UP000183988">
    <property type="component" value="Unassembled WGS sequence"/>
</dbReference>
<dbReference type="EMBL" id="FQVW01000023">
    <property type="protein sequence ID" value="SHG26475.1"/>
    <property type="molecule type" value="Genomic_DNA"/>
</dbReference>
<evidence type="ECO:0000313" key="1">
    <source>
        <dbReference type="EMBL" id="SHG26475.1"/>
    </source>
</evidence>
<accession>A0A1M5IDY9</accession>
<dbReference type="STRING" id="930117.SAMN05216225_102335"/>
<organism evidence="1 2">
    <name type="scientific">Ornithinibacillus halophilus</name>
    <dbReference type="NCBI Taxonomy" id="930117"/>
    <lineage>
        <taxon>Bacteria</taxon>
        <taxon>Bacillati</taxon>
        <taxon>Bacillota</taxon>
        <taxon>Bacilli</taxon>
        <taxon>Bacillales</taxon>
        <taxon>Bacillaceae</taxon>
        <taxon>Ornithinibacillus</taxon>
    </lineage>
</organism>